<evidence type="ECO:0000313" key="1">
    <source>
        <dbReference type="EMBL" id="KAI3686965.1"/>
    </source>
</evidence>
<comment type="caution">
    <text evidence="1">The sequence shown here is derived from an EMBL/GenBank/DDBJ whole genome shotgun (WGS) entry which is preliminary data.</text>
</comment>
<name>A0ACB8YSI8_9ASTR</name>
<organism evidence="1 2">
    <name type="scientific">Smallanthus sonchifolius</name>
    <dbReference type="NCBI Taxonomy" id="185202"/>
    <lineage>
        <taxon>Eukaryota</taxon>
        <taxon>Viridiplantae</taxon>
        <taxon>Streptophyta</taxon>
        <taxon>Embryophyta</taxon>
        <taxon>Tracheophyta</taxon>
        <taxon>Spermatophyta</taxon>
        <taxon>Magnoliopsida</taxon>
        <taxon>eudicotyledons</taxon>
        <taxon>Gunneridae</taxon>
        <taxon>Pentapetalae</taxon>
        <taxon>asterids</taxon>
        <taxon>campanulids</taxon>
        <taxon>Asterales</taxon>
        <taxon>Asteraceae</taxon>
        <taxon>Asteroideae</taxon>
        <taxon>Heliantheae alliance</taxon>
        <taxon>Millerieae</taxon>
        <taxon>Smallanthus</taxon>
    </lineage>
</organism>
<gene>
    <name evidence="1" type="ORF">L1987_80655</name>
</gene>
<proteinExistence type="predicted"/>
<sequence length="393" mass="43372">MFPGQGGGASEGGGHVGGVGQGSSQAASHGAHMHIKNEDSWLMVMLEQCFSLNCKPLNKNPMTGGESKEERWHDVPSGRNRQDRLGEKHAGRKGIMVEDDEHLEKKRENRSVNYKKTNVTNFSQKVGVSFTEMVKGNLSLTTRTSTRGSELENKVVVISDEISAFRFLHGKALTGRTVDLRSLTKLDVAKRRRLSWNGNSLYRWSFGDWEPECIGVVGLRSVVEDVQAETHRTLDRNVEVHESLEVLMEDVPGRLRGGTQAINDGAVLGGGFPGANMQEKGGADVYFFKSQGESNKLRKRPTILSPPRIKSRISISSRVKRSSDEDPFDLDRILNLYKTRSLVADKTMGSNASLISEEESHQEGVDNSGLMTDLVVQEAQMEGGKTCESGVRR</sequence>
<protein>
    <submittedName>
        <fullName evidence="1">Uncharacterized protein</fullName>
    </submittedName>
</protein>
<accession>A0ACB8YSI8</accession>
<evidence type="ECO:0000313" key="2">
    <source>
        <dbReference type="Proteomes" id="UP001056120"/>
    </source>
</evidence>
<keyword evidence="2" id="KW-1185">Reference proteome</keyword>
<reference evidence="1 2" key="2">
    <citation type="journal article" date="2022" name="Mol. Ecol. Resour.">
        <title>The genomes of chicory, endive, great burdock and yacon provide insights into Asteraceae paleo-polyploidization history and plant inulin production.</title>
        <authorList>
            <person name="Fan W."/>
            <person name="Wang S."/>
            <person name="Wang H."/>
            <person name="Wang A."/>
            <person name="Jiang F."/>
            <person name="Liu H."/>
            <person name="Zhao H."/>
            <person name="Xu D."/>
            <person name="Zhang Y."/>
        </authorList>
    </citation>
    <scope>NUCLEOTIDE SEQUENCE [LARGE SCALE GENOMIC DNA]</scope>
    <source>
        <strain evidence="2">cv. Yunnan</strain>
        <tissue evidence="1">Leaves</tissue>
    </source>
</reference>
<dbReference type="EMBL" id="CM042044">
    <property type="protein sequence ID" value="KAI3686965.1"/>
    <property type="molecule type" value="Genomic_DNA"/>
</dbReference>
<dbReference type="Proteomes" id="UP001056120">
    <property type="component" value="Linkage Group LG27"/>
</dbReference>
<reference evidence="2" key="1">
    <citation type="journal article" date="2022" name="Mol. Ecol. Resour.">
        <title>The genomes of chicory, endive, great burdock and yacon provide insights into Asteraceae palaeo-polyploidization history and plant inulin production.</title>
        <authorList>
            <person name="Fan W."/>
            <person name="Wang S."/>
            <person name="Wang H."/>
            <person name="Wang A."/>
            <person name="Jiang F."/>
            <person name="Liu H."/>
            <person name="Zhao H."/>
            <person name="Xu D."/>
            <person name="Zhang Y."/>
        </authorList>
    </citation>
    <scope>NUCLEOTIDE SEQUENCE [LARGE SCALE GENOMIC DNA]</scope>
    <source>
        <strain evidence="2">cv. Yunnan</strain>
    </source>
</reference>